<organism evidence="1 2">
    <name type="scientific">Trichothecium roseum</name>
    <dbReference type="NCBI Taxonomy" id="47278"/>
    <lineage>
        <taxon>Eukaryota</taxon>
        <taxon>Fungi</taxon>
        <taxon>Dikarya</taxon>
        <taxon>Ascomycota</taxon>
        <taxon>Pezizomycotina</taxon>
        <taxon>Sordariomycetes</taxon>
        <taxon>Hypocreomycetidae</taxon>
        <taxon>Hypocreales</taxon>
        <taxon>Hypocreales incertae sedis</taxon>
        <taxon>Trichothecium</taxon>
    </lineage>
</organism>
<dbReference type="EMBL" id="CM047940">
    <property type="protein sequence ID" value="KAI9904686.1"/>
    <property type="molecule type" value="Genomic_DNA"/>
</dbReference>
<gene>
    <name evidence="1" type="ORF">N3K66_001215</name>
</gene>
<dbReference type="Proteomes" id="UP001163324">
    <property type="component" value="Chromosome 1"/>
</dbReference>
<keyword evidence="2" id="KW-1185">Reference proteome</keyword>
<sequence>MASDRLNVIALISGGKDSFFSLLHCINHGHRIIALANLHPATSSSDELQVIQSDASQPNDGIEKTEAEETDLNSFMYQTVGHEIIPLYAAATGLPLYRQPIHGSAVRHERDYDYETGDETESMLNLLAAVKEHHPEANAVSAGAILSTYQRTRVESVALRLGLTPLAFLWKYPVLPEPSGTPKDDAQLLLDMAAAALEARIIKVASAGLAEGMLWERASDYQGAEKIKRSLRKFGAAGGAVLGEGGEFETIVVDGPKELFRKRITIPEGARKVVNEGGGTVWLSLERAQLEDKAQGEEATACIRVPDQWDVRFRAILDSTQDQINSAKFQAEHRVTSSGSAIRSKSLTWCGNASNRLHWSIMADVSQGSSTIQEETVQVVAKIRSLLVQNSLESSQISNTIIILRHMSDFPKVNGEYGKLFTKSNPPSRVTISCGDLLPGKSNIGVFLSIDSAPQGNTVRQGLHVQSRSYWAPANIGPYSQAIGTPMSTRLKASEAIAWCVAGQIPLVPATMALPSPSDKSLATQITLSLQHLWRIGSDLKIQYWTSAVAYFARSTRPNEMERNAIMAGRAWGLAHGSPDEEADDASDDGPDPWDLKYNAALMSLASDEQRENKTSLPDWSILTLQQQNEPQACIPPVFAVEVQELPRQSAVEWHAHLGISQLSGNSVRLIYSEIGSAPGWRAWHFVAKESGLAMVHTVVARAEVGGSMQAPAHDDMALAYRESLVVLGLDSTLHAPADPYIQYLDTANTGSPGLCSGLSHASIPCYSIWSATGERYLALGLYRAEMDI</sequence>
<proteinExistence type="predicted"/>
<name>A0ACC0VFM0_9HYPO</name>
<protein>
    <submittedName>
        <fullName evidence="1">Uncharacterized protein</fullName>
    </submittedName>
</protein>
<accession>A0ACC0VFM0</accession>
<evidence type="ECO:0000313" key="2">
    <source>
        <dbReference type="Proteomes" id="UP001163324"/>
    </source>
</evidence>
<comment type="caution">
    <text evidence="1">The sequence shown here is derived from an EMBL/GenBank/DDBJ whole genome shotgun (WGS) entry which is preliminary data.</text>
</comment>
<reference evidence="1" key="1">
    <citation type="submission" date="2022-10" db="EMBL/GenBank/DDBJ databases">
        <title>Complete Genome of Trichothecium roseum strain YXFP-22015, a Plant Pathogen Isolated from Citrus.</title>
        <authorList>
            <person name="Wang Y."/>
            <person name="Zhu L."/>
        </authorList>
    </citation>
    <scope>NUCLEOTIDE SEQUENCE</scope>
    <source>
        <strain evidence="1">YXFP-22015</strain>
    </source>
</reference>
<evidence type="ECO:0000313" key="1">
    <source>
        <dbReference type="EMBL" id="KAI9904686.1"/>
    </source>
</evidence>